<dbReference type="EMBL" id="UFQT01000418">
    <property type="protein sequence ID" value="SSX24157.1"/>
    <property type="molecule type" value="Genomic_DNA"/>
</dbReference>
<gene>
    <name evidence="2" type="primary">CSON010348</name>
</gene>
<dbReference type="AlphaFoldDB" id="A0A336M6Z2"/>
<protein>
    <submittedName>
        <fullName evidence="2">CSON010348 protein</fullName>
    </submittedName>
</protein>
<evidence type="ECO:0000256" key="1">
    <source>
        <dbReference type="SAM" id="MobiDB-lite"/>
    </source>
</evidence>
<reference evidence="2" key="1">
    <citation type="submission" date="2018-07" db="EMBL/GenBank/DDBJ databases">
        <authorList>
            <person name="Quirk P.G."/>
            <person name="Krulwich T.A."/>
        </authorList>
    </citation>
    <scope>NUCLEOTIDE SEQUENCE</scope>
</reference>
<organism evidence="2">
    <name type="scientific">Culicoides sonorensis</name>
    <name type="common">Biting midge</name>
    <dbReference type="NCBI Taxonomy" id="179676"/>
    <lineage>
        <taxon>Eukaryota</taxon>
        <taxon>Metazoa</taxon>
        <taxon>Ecdysozoa</taxon>
        <taxon>Arthropoda</taxon>
        <taxon>Hexapoda</taxon>
        <taxon>Insecta</taxon>
        <taxon>Pterygota</taxon>
        <taxon>Neoptera</taxon>
        <taxon>Endopterygota</taxon>
        <taxon>Diptera</taxon>
        <taxon>Nematocera</taxon>
        <taxon>Chironomoidea</taxon>
        <taxon>Ceratopogonidae</taxon>
        <taxon>Ceratopogoninae</taxon>
        <taxon>Culicoides</taxon>
        <taxon>Monoculicoides</taxon>
    </lineage>
</organism>
<proteinExistence type="predicted"/>
<feature type="region of interest" description="Disordered" evidence="1">
    <location>
        <begin position="41"/>
        <end position="70"/>
    </location>
</feature>
<dbReference type="VEuPathDB" id="VectorBase:CSON010348"/>
<name>A0A336M6Z2_CULSO</name>
<sequence length="100" mass="11657">MIAKQYYECARWRENRTIFNTPNPRLMNVSLLRENKLLHGERRGSRMSVRMPSRQPSMASLRPHSPNASMGRAQKLALQNKLAIEKRKQLACRVEMGYVT</sequence>
<accession>A0A336M6Z2</accession>
<evidence type="ECO:0000313" key="2">
    <source>
        <dbReference type="EMBL" id="SSX24157.1"/>
    </source>
</evidence>